<dbReference type="Gene3D" id="1.10.3210.10">
    <property type="entry name" value="Hypothetical protein af1432"/>
    <property type="match status" value="1"/>
</dbReference>
<dbReference type="Pfam" id="PF01966">
    <property type="entry name" value="HD"/>
    <property type="match status" value="1"/>
</dbReference>
<dbReference type="InterPro" id="IPR006674">
    <property type="entry name" value="HD_domain"/>
</dbReference>
<evidence type="ECO:0000313" key="4">
    <source>
        <dbReference type="EMBL" id="PCD76115.1"/>
    </source>
</evidence>
<dbReference type="EMBL" id="NTJD01000007">
    <property type="protein sequence ID" value="PCD76115.1"/>
    <property type="molecule type" value="Genomic_DNA"/>
</dbReference>
<dbReference type="Gene3D" id="1.10.3410.10">
    <property type="entry name" value="putative deoxyguanosinetriphosphate triphosphohydrolase like domain"/>
    <property type="match status" value="1"/>
</dbReference>
<dbReference type="Pfam" id="PF13286">
    <property type="entry name" value="HD_assoc"/>
    <property type="match status" value="1"/>
</dbReference>
<feature type="domain" description="HD" evidence="2">
    <location>
        <begin position="35"/>
        <end position="79"/>
    </location>
</feature>
<gene>
    <name evidence="4" type="ORF">CLN94_09760</name>
</gene>
<dbReference type="NCBIfam" id="TIGR01353">
    <property type="entry name" value="dGTP_triPase"/>
    <property type="match status" value="1"/>
</dbReference>
<dbReference type="InterPro" id="IPR026875">
    <property type="entry name" value="PHydrolase_assoc_dom"/>
</dbReference>
<comment type="caution">
    <text evidence="4">The sequence shown here is derived from an EMBL/GenBank/DDBJ whole genome shotgun (WGS) entry which is preliminary data.</text>
</comment>
<dbReference type="AlphaFoldDB" id="A0A2A4CNF1"/>
<evidence type="ECO:0000259" key="2">
    <source>
        <dbReference type="Pfam" id="PF01966"/>
    </source>
</evidence>
<dbReference type="InterPro" id="IPR023293">
    <property type="entry name" value="dGTP_triP_hydro_central_sf"/>
</dbReference>
<keyword evidence="1 4" id="KW-0378">Hydrolase</keyword>
<keyword evidence="5" id="KW-1185">Reference proteome</keyword>
<evidence type="ECO:0000313" key="5">
    <source>
        <dbReference type="Proteomes" id="UP000243507"/>
    </source>
</evidence>
<dbReference type="RefSeq" id="WP_096433688.1">
    <property type="nucleotide sequence ID" value="NZ_NTJD01000007.1"/>
</dbReference>
<feature type="domain" description="Phosphohydrolase-associated" evidence="3">
    <location>
        <begin position="282"/>
        <end position="381"/>
    </location>
</feature>
<organism evidence="4 5">
    <name type="scientific">Pseudothioclava arenosa</name>
    <dbReference type="NCBI Taxonomy" id="1795308"/>
    <lineage>
        <taxon>Bacteria</taxon>
        <taxon>Pseudomonadati</taxon>
        <taxon>Pseudomonadota</taxon>
        <taxon>Alphaproteobacteria</taxon>
        <taxon>Rhodobacterales</taxon>
        <taxon>Paracoccaceae</taxon>
        <taxon>Pseudothioclava</taxon>
    </lineage>
</organism>
<dbReference type="InterPro" id="IPR027432">
    <property type="entry name" value="dGTP_triphosphohydrolase_C"/>
</dbReference>
<proteinExistence type="predicted"/>
<dbReference type="OrthoDB" id="9803619at2"/>
<reference evidence="4 5" key="1">
    <citation type="submission" date="2017-09" db="EMBL/GenBank/DDBJ databases">
        <title>A multilocus sequence analysis scheme for characterization of bacteria in the genus Thioclava.</title>
        <authorList>
            <person name="Liu Y."/>
            <person name="Shao Z."/>
        </authorList>
    </citation>
    <scope>NUCLEOTIDE SEQUENCE [LARGE SCALE GENOMIC DNA]</scope>
    <source>
        <strain evidence="4 5">CAU 1312</strain>
    </source>
</reference>
<name>A0A2A4CNF1_9RHOB</name>
<dbReference type="SUPFAM" id="SSF109604">
    <property type="entry name" value="HD-domain/PDEase-like"/>
    <property type="match status" value="1"/>
</dbReference>
<accession>A0A2A4CNF1</accession>
<dbReference type="Proteomes" id="UP000243507">
    <property type="component" value="Unassembled WGS sequence"/>
</dbReference>
<sequence length="390" mass="43378">MPIETSSVGRSLGLAVGHWLEEKEFIEKGKRHVVSGVVQAAALAHDIGNPPFGHSGENAIGGWFSKELDNSRSMFSDLTDAQKEELKKFEGNAQGFRLLARLEMYRSDGGMRLTHATYGAFTKYPALAISSKREKDAAEKIGGNVYKGLDKFGVFISEYDIFKKISERLGLLVGGDADGEIWWCRHPLVFLVEAADDICYNIMDLEDAYTAGDLPFEAVKDLLSDLFGGSNQTFDSRNEEVSYYRARAINAAIPACVEAFKSNYDKIMRGEFSASLVSASNLSEKFRDIKGVARDQIFTAPRKTKLDVAGRAILHRVLSGLLPLFEELQEKKWDKSKLSEYHRQLVGMTQIDLRDVSDPYSAAHALTDYVSGMTDRYAVKIDRLISGQIS</sequence>
<protein>
    <submittedName>
        <fullName evidence="4">Deoxyguanosinetriphosphate triphosphohydrolase</fullName>
    </submittedName>
</protein>
<evidence type="ECO:0000259" key="3">
    <source>
        <dbReference type="Pfam" id="PF13286"/>
    </source>
</evidence>
<evidence type="ECO:0000256" key="1">
    <source>
        <dbReference type="ARBA" id="ARBA00022801"/>
    </source>
</evidence>
<dbReference type="Gene3D" id="1.10.3550.10">
    <property type="entry name" value="eoxyguanosinetriphosphate triphosphohydrolase domain-like"/>
    <property type="match status" value="1"/>
</dbReference>
<dbReference type="GO" id="GO:0016793">
    <property type="term" value="F:triphosphoric monoester hydrolase activity"/>
    <property type="evidence" value="ECO:0007669"/>
    <property type="project" value="InterPro"/>
</dbReference>
<dbReference type="InterPro" id="IPR006261">
    <property type="entry name" value="dGTPase"/>
</dbReference>